<reference evidence="2 3" key="1">
    <citation type="submission" date="2015-05" db="EMBL/GenBank/DDBJ databases">
        <title>Genome sequencing and analysis of members of genus Stenotrophomonas.</title>
        <authorList>
            <person name="Patil P.P."/>
            <person name="Midha S."/>
            <person name="Patil P.B."/>
        </authorList>
    </citation>
    <scope>NUCLEOTIDE SEQUENCE [LARGE SCALE GENOMIC DNA]</scope>
    <source>
        <strain evidence="2 3">JCM 16244</strain>
    </source>
</reference>
<dbReference type="EMBL" id="LDJP01000011">
    <property type="protein sequence ID" value="KRG87986.1"/>
    <property type="molecule type" value="Genomic_DNA"/>
</dbReference>
<keyword evidence="1" id="KW-1133">Transmembrane helix</keyword>
<evidence type="ECO:0000313" key="2">
    <source>
        <dbReference type="EMBL" id="KRG87986.1"/>
    </source>
</evidence>
<feature type="transmembrane region" description="Helical" evidence="1">
    <location>
        <begin position="6"/>
        <end position="23"/>
    </location>
</feature>
<dbReference type="AlphaFoldDB" id="A0A0R0E9B7"/>
<sequence>MILELVAGLLLALFAAWIAVWLTRNKFRSERWWEKKAAAYERVIDAFHKAKRYDDEHLRAEELDIAFDDARKAQLNAGAAEARDEILRSADIGSFILSPKALEILSKYKDASENMPRQESWYEHLDMSWSIANDHMKQFVAEAKADLKRKAD</sequence>
<dbReference type="Proteomes" id="UP000050940">
    <property type="component" value="Unassembled WGS sequence"/>
</dbReference>
<name>A0A0R0E9B7_9GAMM</name>
<evidence type="ECO:0000256" key="1">
    <source>
        <dbReference type="SAM" id="Phobius"/>
    </source>
</evidence>
<gene>
    <name evidence="2" type="ORF">ABB34_02475</name>
</gene>
<evidence type="ECO:0000313" key="3">
    <source>
        <dbReference type="Proteomes" id="UP000050940"/>
    </source>
</evidence>
<keyword evidence="1" id="KW-0472">Membrane</keyword>
<keyword evidence="3" id="KW-1185">Reference proteome</keyword>
<organism evidence="2 3">
    <name type="scientific">Stenotrophomonas daejeonensis</name>
    <dbReference type="NCBI Taxonomy" id="659018"/>
    <lineage>
        <taxon>Bacteria</taxon>
        <taxon>Pseudomonadati</taxon>
        <taxon>Pseudomonadota</taxon>
        <taxon>Gammaproteobacteria</taxon>
        <taxon>Lysobacterales</taxon>
        <taxon>Lysobacteraceae</taxon>
        <taxon>Stenotrophomonas</taxon>
    </lineage>
</organism>
<dbReference type="PATRIC" id="fig|659018.3.peg.303"/>
<keyword evidence="1" id="KW-0812">Transmembrane</keyword>
<comment type="caution">
    <text evidence="2">The sequence shown here is derived from an EMBL/GenBank/DDBJ whole genome shotgun (WGS) entry which is preliminary data.</text>
</comment>
<accession>A0A0R0E9B7</accession>
<proteinExistence type="predicted"/>
<protein>
    <submittedName>
        <fullName evidence="2">Uncharacterized protein</fullName>
    </submittedName>
</protein>